<dbReference type="OrthoDB" id="4753435at2"/>
<keyword evidence="2" id="KW-1185">Reference proteome</keyword>
<evidence type="ECO:0008006" key="3">
    <source>
        <dbReference type="Google" id="ProtNLM"/>
    </source>
</evidence>
<accession>A0A0F5MRK4</accession>
<proteinExistence type="predicted"/>
<dbReference type="EMBL" id="LQPH01000066">
    <property type="protein sequence ID" value="ORW28316.1"/>
    <property type="molecule type" value="Genomic_DNA"/>
</dbReference>
<dbReference type="InterPro" id="IPR022566">
    <property type="entry name" value="DUF2613"/>
</dbReference>
<gene>
    <name evidence="1" type="ORF">AWC17_27160</name>
</gene>
<dbReference type="RefSeq" id="WP_046187457.1">
    <property type="nucleotide sequence ID" value="NZ_JACKSS010000115.1"/>
</dbReference>
<evidence type="ECO:0000313" key="1">
    <source>
        <dbReference type="EMBL" id="ORW28316.1"/>
    </source>
</evidence>
<protein>
    <recommendedName>
        <fullName evidence="3">DUF2613 domain-containing protein</fullName>
    </recommendedName>
</protein>
<dbReference type="AlphaFoldDB" id="A0A0F5MRK4"/>
<dbReference type="Proteomes" id="UP000193781">
    <property type="component" value="Unassembled WGS sequence"/>
</dbReference>
<comment type="caution">
    <text evidence="1">The sequence shown here is derived from an EMBL/GenBank/DDBJ whole genome shotgun (WGS) entry which is preliminary data.</text>
</comment>
<dbReference type="Pfam" id="PF11021">
    <property type="entry name" value="DUF2613"/>
    <property type="match status" value="1"/>
</dbReference>
<sequence length="66" mass="6632">MTGFTLAAAASIAVGLSVGVATTLGVTLAVADHGVAPVRVRPAALNPLGPHQVQYGDRCFHGHCLP</sequence>
<dbReference type="STRING" id="244292.ABW17_17145"/>
<organism evidence="1 2">
    <name type="scientific">Mycobacterium nebraskense</name>
    <dbReference type="NCBI Taxonomy" id="244292"/>
    <lineage>
        <taxon>Bacteria</taxon>
        <taxon>Bacillati</taxon>
        <taxon>Actinomycetota</taxon>
        <taxon>Actinomycetes</taxon>
        <taxon>Mycobacteriales</taxon>
        <taxon>Mycobacteriaceae</taxon>
        <taxon>Mycobacterium</taxon>
    </lineage>
</organism>
<name>A0A0F5MRK4_9MYCO</name>
<reference evidence="1 2" key="1">
    <citation type="submission" date="2016-01" db="EMBL/GenBank/DDBJ databases">
        <title>The new phylogeny of the genus Mycobacterium.</title>
        <authorList>
            <person name="Tarcisio F."/>
            <person name="Conor M."/>
            <person name="Antonella G."/>
            <person name="Elisabetta G."/>
            <person name="Giulia F.S."/>
            <person name="Sara T."/>
            <person name="Anna F."/>
            <person name="Clotilde B."/>
            <person name="Roberto B."/>
            <person name="Veronica D.S."/>
            <person name="Fabio R."/>
            <person name="Monica P."/>
            <person name="Olivier J."/>
            <person name="Enrico T."/>
            <person name="Nicola S."/>
        </authorList>
    </citation>
    <scope>NUCLEOTIDE SEQUENCE [LARGE SCALE GENOMIC DNA]</scope>
    <source>
        <strain evidence="1 2">DSM 44803</strain>
    </source>
</reference>
<evidence type="ECO:0000313" key="2">
    <source>
        <dbReference type="Proteomes" id="UP000193781"/>
    </source>
</evidence>